<comment type="caution">
    <text evidence="1">The sequence shown here is derived from an EMBL/GenBank/DDBJ whole genome shotgun (WGS) entry which is preliminary data.</text>
</comment>
<evidence type="ECO:0000313" key="1">
    <source>
        <dbReference type="EMBL" id="TXE18605.1"/>
    </source>
</evidence>
<keyword evidence="2" id="KW-1185">Reference proteome</keyword>
<dbReference type="OrthoDB" id="9813840at2"/>
<sequence length="259" mass="28155">MPQFIYIPADSQDLDSFIMTVKTDNAGTSNNDQFTIPIQPAFFYNYNVKTSDGQDINNASTITFPSPGTYDIKITGTFPTILFANGGDKNKLLDIKQWGNIVWSTLTSSFQGCFSLGDVSATDTPDLSTATKITGTFRGSSLTSINFNDWDVSNIDDVNQFLLDTDFLDVSFSNWSVHQIRTFTNFARDIGMSTSNYDATLVGWEANIQSVYPSGAGYPNGSYAVNFRGVTYTSGGAGEIARASLITNFGWSFTDGGGV</sequence>
<proteinExistence type="predicted"/>
<protein>
    <recommendedName>
        <fullName evidence="3">BspA family leucine-rich repeat surface protein</fullName>
    </recommendedName>
</protein>
<dbReference type="AlphaFoldDB" id="A0A5C7BGL9"/>
<dbReference type="EMBL" id="VOSB01000007">
    <property type="protein sequence ID" value="TXE18605.1"/>
    <property type="molecule type" value="Genomic_DNA"/>
</dbReference>
<reference evidence="1 2" key="1">
    <citation type="submission" date="2019-08" db="EMBL/GenBank/DDBJ databases">
        <title>Genome of Psychroserpens burtonensis ACAM 167.</title>
        <authorList>
            <person name="Bowman J.P."/>
        </authorList>
    </citation>
    <scope>NUCLEOTIDE SEQUENCE [LARGE SCALE GENOMIC DNA]</scope>
    <source>
        <strain evidence="1 2">ACAM 167</strain>
    </source>
</reference>
<accession>A0A5C7BGL9</accession>
<evidence type="ECO:0008006" key="3">
    <source>
        <dbReference type="Google" id="ProtNLM"/>
    </source>
</evidence>
<gene>
    <name evidence="1" type="ORF">ES692_06060</name>
</gene>
<dbReference type="RefSeq" id="WP_147231363.1">
    <property type="nucleotide sequence ID" value="NZ_VOSB01000007.1"/>
</dbReference>
<name>A0A5C7BGL9_9FLAO</name>
<dbReference type="Proteomes" id="UP000321938">
    <property type="component" value="Unassembled WGS sequence"/>
</dbReference>
<evidence type="ECO:0000313" key="2">
    <source>
        <dbReference type="Proteomes" id="UP000321938"/>
    </source>
</evidence>
<organism evidence="1 2">
    <name type="scientific">Psychroserpens burtonensis</name>
    <dbReference type="NCBI Taxonomy" id="49278"/>
    <lineage>
        <taxon>Bacteria</taxon>
        <taxon>Pseudomonadati</taxon>
        <taxon>Bacteroidota</taxon>
        <taxon>Flavobacteriia</taxon>
        <taxon>Flavobacteriales</taxon>
        <taxon>Flavobacteriaceae</taxon>
        <taxon>Psychroserpens</taxon>
    </lineage>
</organism>